<proteinExistence type="predicted"/>
<reference evidence="5 6" key="1">
    <citation type="submission" date="2019-11" db="EMBL/GenBank/DDBJ databases">
        <title>Draft genome sequences of five Paenibacillus species of dairy origin.</title>
        <authorList>
            <person name="Olajide A.M."/>
            <person name="Chen S."/>
            <person name="Lapointe G."/>
        </authorList>
    </citation>
    <scope>NUCLEOTIDE SEQUENCE [LARGE SCALE GENOMIC DNA]</scope>
    <source>
        <strain evidence="5 6">12CR55</strain>
    </source>
</reference>
<comment type="function">
    <text evidence="2">Counteracts the endogenous Pycsar antiviral defense system. Phosphodiesterase that enables metal-dependent hydrolysis of host cyclic nucleotide Pycsar defense signals such as cCMP and cUMP.</text>
</comment>
<name>A0A7X2Z5Q2_9BACL</name>
<evidence type="ECO:0000256" key="2">
    <source>
        <dbReference type="ARBA" id="ARBA00034301"/>
    </source>
</evidence>
<dbReference type="InterPro" id="IPR036866">
    <property type="entry name" value="RibonucZ/Hydroxyglut_hydro"/>
</dbReference>
<gene>
    <name evidence="5" type="ORF">GNP95_20585</name>
</gene>
<organism evidence="5 6">
    <name type="scientific">Paenibacillus woosongensis</name>
    <dbReference type="NCBI Taxonomy" id="307580"/>
    <lineage>
        <taxon>Bacteria</taxon>
        <taxon>Bacillati</taxon>
        <taxon>Bacillota</taxon>
        <taxon>Bacilli</taxon>
        <taxon>Bacillales</taxon>
        <taxon>Paenibacillaceae</taxon>
        <taxon>Paenibacillus</taxon>
    </lineage>
</organism>
<comment type="caution">
    <text evidence="5">The sequence shown here is derived from an EMBL/GenBank/DDBJ whole genome shotgun (WGS) entry which is preliminary data.</text>
</comment>
<keyword evidence="5" id="KW-0378">Hydrolase</keyword>
<evidence type="ECO:0000256" key="3">
    <source>
        <dbReference type="ARBA" id="ARBA00048505"/>
    </source>
</evidence>
<evidence type="ECO:0000313" key="5">
    <source>
        <dbReference type="EMBL" id="MUG47351.1"/>
    </source>
</evidence>
<evidence type="ECO:0000259" key="4">
    <source>
        <dbReference type="Pfam" id="PF00753"/>
    </source>
</evidence>
<dbReference type="SUPFAM" id="SSF56281">
    <property type="entry name" value="Metallo-hydrolase/oxidoreductase"/>
    <property type="match status" value="1"/>
</dbReference>
<dbReference type="PANTHER" id="PTHR30619">
    <property type="entry name" value="DNA INTERNALIZATION/COMPETENCE PROTEIN COMEC/REC2"/>
    <property type="match status" value="1"/>
</dbReference>
<comment type="catalytic activity">
    <reaction evidence="3">
        <text>3',5'-cyclic UMP + H2O = UMP + H(+)</text>
        <dbReference type="Rhea" id="RHEA:70575"/>
        <dbReference type="ChEBI" id="CHEBI:15377"/>
        <dbReference type="ChEBI" id="CHEBI:15378"/>
        <dbReference type="ChEBI" id="CHEBI:57865"/>
        <dbReference type="ChEBI" id="CHEBI:184387"/>
    </reaction>
    <physiologicalReaction direction="left-to-right" evidence="3">
        <dbReference type="Rhea" id="RHEA:70576"/>
    </physiologicalReaction>
</comment>
<feature type="domain" description="Metallo-beta-lactamase" evidence="4">
    <location>
        <begin position="28"/>
        <end position="96"/>
    </location>
</feature>
<comment type="catalytic activity">
    <reaction evidence="1">
        <text>3',5'-cyclic CMP + H2O = CMP + H(+)</text>
        <dbReference type="Rhea" id="RHEA:72675"/>
        <dbReference type="ChEBI" id="CHEBI:15377"/>
        <dbReference type="ChEBI" id="CHEBI:15378"/>
        <dbReference type="ChEBI" id="CHEBI:58003"/>
        <dbReference type="ChEBI" id="CHEBI:60377"/>
    </reaction>
    <physiologicalReaction direction="left-to-right" evidence="1">
        <dbReference type="Rhea" id="RHEA:72676"/>
    </physiologicalReaction>
</comment>
<dbReference type="RefSeq" id="WP_155612721.1">
    <property type="nucleotide sequence ID" value="NZ_WNZW01000011.1"/>
</dbReference>
<protein>
    <submittedName>
        <fullName evidence="5">MBL fold metallo-hydrolase</fullName>
    </submittedName>
</protein>
<dbReference type="GO" id="GO:0016787">
    <property type="term" value="F:hydrolase activity"/>
    <property type="evidence" value="ECO:0007669"/>
    <property type="project" value="UniProtKB-KW"/>
</dbReference>
<dbReference type="AlphaFoldDB" id="A0A7X2Z5Q2"/>
<dbReference type="PANTHER" id="PTHR30619:SF1">
    <property type="entry name" value="RECOMBINATION PROTEIN 2"/>
    <property type="match status" value="1"/>
</dbReference>
<evidence type="ECO:0000313" key="6">
    <source>
        <dbReference type="Proteomes" id="UP000447876"/>
    </source>
</evidence>
<accession>A0A7X2Z5Q2</accession>
<evidence type="ECO:0000256" key="1">
    <source>
        <dbReference type="ARBA" id="ARBA00034221"/>
    </source>
</evidence>
<dbReference type="Pfam" id="PF00753">
    <property type="entry name" value="Lactamase_B"/>
    <property type="match status" value="1"/>
</dbReference>
<sequence>MTCVIDFLNVGFGEAAVVRVEDGQRSICLVVDAGDLNCDKHARRCSLGQYIREYGINKIDALILTHFHKDHIGGVHEVLGRVPIGEILLHVPLPAHLSNSRLNDHSTPILASLSLYISILRQAEELGIPVRQISEPFVLSGLAAEFRLLMPNQAKLQRLQAELESLDVEALNLQEERLTRIDRLLNDTALAVLIRYDNEHAALLTSDVGLDFWDPYKPEIENIFLLQAPHHGDSRNISRALLHTVSPQVIVVSADDEGTYQLPHPEFEAVVQEHSEARIYYTEEAGSTHRIIRMDLNERTIHLIN</sequence>
<dbReference type="OrthoDB" id="9761531at2"/>
<dbReference type="EMBL" id="WNZW01000011">
    <property type="protein sequence ID" value="MUG47351.1"/>
    <property type="molecule type" value="Genomic_DNA"/>
</dbReference>
<dbReference type="InterPro" id="IPR052159">
    <property type="entry name" value="Competence_DNA_uptake"/>
</dbReference>
<dbReference type="Proteomes" id="UP000447876">
    <property type="component" value="Unassembled WGS sequence"/>
</dbReference>
<dbReference type="Gene3D" id="3.60.15.10">
    <property type="entry name" value="Ribonuclease Z/Hydroxyacylglutathione hydrolase-like"/>
    <property type="match status" value="1"/>
</dbReference>
<dbReference type="InterPro" id="IPR001279">
    <property type="entry name" value="Metallo-B-lactamas"/>
</dbReference>